<evidence type="ECO:0000313" key="5">
    <source>
        <dbReference type="Proteomes" id="UP000037939"/>
    </source>
</evidence>
<dbReference type="EMBL" id="LAQT01000036">
    <property type="protein sequence ID" value="KPC49673.1"/>
    <property type="molecule type" value="Genomic_DNA"/>
</dbReference>
<dbReference type="PANTHER" id="PTHR13622:SF8">
    <property type="entry name" value="THIAMIN PYROPHOSPHOKINASE 1"/>
    <property type="match status" value="1"/>
</dbReference>
<dbReference type="Proteomes" id="UP000037939">
    <property type="component" value="Unassembled WGS sequence"/>
</dbReference>
<dbReference type="GO" id="GO:0016853">
    <property type="term" value="F:isomerase activity"/>
    <property type="evidence" value="ECO:0007669"/>
    <property type="project" value="UniProtKB-KW"/>
</dbReference>
<dbReference type="SUPFAM" id="SSF55811">
    <property type="entry name" value="Nudix"/>
    <property type="match status" value="1"/>
</dbReference>
<keyword evidence="4" id="KW-0413">Isomerase</keyword>
<feature type="domain" description="Nudix hydrolase" evidence="3">
    <location>
        <begin position="130"/>
        <end position="268"/>
    </location>
</feature>
<keyword evidence="5" id="KW-1185">Reference proteome</keyword>
<dbReference type="PROSITE" id="PS00893">
    <property type="entry name" value="NUDIX_BOX"/>
    <property type="match status" value="1"/>
</dbReference>
<dbReference type="STRING" id="857265.WG78_20160"/>
<evidence type="ECO:0000256" key="1">
    <source>
        <dbReference type="ARBA" id="ARBA00001946"/>
    </source>
</evidence>
<dbReference type="InterPro" id="IPR031804">
    <property type="entry name" value="DUF4743"/>
</dbReference>
<reference evidence="4 5" key="1">
    <citation type="submission" date="2015-07" db="EMBL/GenBank/DDBJ databases">
        <title>Draft genome sequence of the Amantichitinum ursilacus IGB-41, a new chitin-degrading bacterium.</title>
        <authorList>
            <person name="Kirstahler P."/>
            <person name="Guenther M."/>
            <person name="Grumaz C."/>
            <person name="Rupp S."/>
            <person name="Zibek S."/>
            <person name="Sohn K."/>
        </authorList>
    </citation>
    <scope>NUCLEOTIDE SEQUENCE [LARGE SCALE GENOMIC DNA]</scope>
    <source>
        <strain evidence="4 5">IGB-41</strain>
    </source>
</reference>
<organism evidence="4 5">
    <name type="scientific">Amantichitinum ursilacus</name>
    <dbReference type="NCBI Taxonomy" id="857265"/>
    <lineage>
        <taxon>Bacteria</taxon>
        <taxon>Pseudomonadati</taxon>
        <taxon>Pseudomonadota</taxon>
        <taxon>Betaproteobacteria</taxon>
        <taxon>Neisseriales</taxon>
        <taxon>Chitinibacteraceae</taxon>
        <taxon>Amantichitinum</taxon>
    </lineage>
</organism>
<proteinExistence type="predicted"/>
<gene>
    <name evidence="4" type="ORF">WG78_20160</name>
</gene>
<dbReference type="Pfam" id="PF15916">
    <property type="entry name" value="DUF4743"/>
    <property type="match status" value="1"/>
</dbReference>
<dbReference type="InterPro" id="IPR000086">
    <property type="entry name" value="NUDIX_hydrolase_dom"/>
</dbReference>
<evidence type="ECO:0000256" key="2">
    <source>
        <dbReference type="ARBA" id="ARBA00022801"/>
    </source>
</evidence>
<evidence type="ECO:0000259" key="3">
    <source>
        <dbReference type="PROSITE" id="PS51462"/>
    </source>
</evidence>
<dbReference type="PANTHER" id="PTHR13622">
    <property type="entry name" value="THIAMIN PYROPHOSPHOKINASE"/>
    <property type="match status" value="1"/>
</dbReference>
<dbReference type="Pfam" id="PF00293">
    <property type="entry name" value="NUDIX"/>
    <property type="match status" value="1"/>
</dbReference>
<evidence type="ECO:0000313" key="4">
    <source>
        <dbReference type="EMBL" id="KPC49673.1"/>
    </source>
</evidence>
<dbReference type="PROSITE" id="PS51462">
    <property type="entry name" value="NUDIX"/>
    <property type="match status" value="1"/>
</dbReference>
<name>A0A0N0XG48_9NEIS</name>
<comment type="cofactor">
    <cofactor evidence="1">
        <name>Mg(2+)</name>
        <dbReference type="ChEBI" id="CHEBI:18420"/>
    </cofactor>
</comment>
<accession>A0A0N0XG48</accession>
<dbReference type="RefSeq" id="WP_053939597.1">
    <property type="nucleotide sequence ID" value="NZ_LAQT01000036.1"/>
</dbReference>
<sequence length="278" mass="30428">MDLSAEVVAQLNAHVAAWRASEPVFDRTGLTRFAVLGHDLGWLQPDTASFLTGFDPAFLLTPERLRLNISDVTTAEVLLQQAAQKLYDDGRMPGWRNELYDLHAPAADGTPDLTQSLLKLERAAFRTFGFTSLAVHINGYRDDGQMWIARRALTKQVDPDLLDNLAAGGIASGEHTAACAMRELWEEAGVPADMAQHVVPVGQLHPLRNVADGVHDEILYCYDLRLPEDFVPHNADGEVASFECLSLPDVAARLGQMTWDAAAVTAAFIQRRLATASI</sequence>
<dbReference type="InterPro" id="IPR015797">
    <property type="entry name" value="NUDIX_hydrolase-like_dom_sf"/>
</dbReference>
<dbReference type="Gene3D" id="3.90.79.10">
    <property type="entry name" value="Nucleoside Triphosphate Pyrophosphohydrolase"/>
    <property type="match status" value="1"/>
</dbReference>
<dbReference type="AlphaFoldDB" id="A0A0N0XG48"/>
<protein>
    <submittedName>
        <fullName evidence="4">Isopentenyl-diphosphate delta-isomerase</fullName>
    </submittedName>
</protein>
<comment type="caution">
    <text evidence="4">The sequence shown here is derived from an EMBL/GenBank/DDBJ whole genome shotgun (WGS) entry which is preliminary data.</text>
</comment>
<dbReference type="OrthoDB" id="5621792at2"/>
<dbReference type="GO" id="GO:0016787">
    <property type="term" value="F:hydrolase activity"/>
    <property type="evidence" value="ECO:0007669"/>
    <property type="project" value="UniProtKB-KW"/>
</dbReference>
<keyword evidence="2" id="KW-0378">Hydrolase</keyword>
<dbReference type="InterPro" id="IPR020084">
    <property type="entry name" value="NUDIX_hydrolase_CS"/>
</dbReference>
<dbReference type="CDD" id="cd03676">
    <property type="entry name" value="NUDIX_Tnr3_like"/>
    <property type="match status" value="1"/>
</dbReference>